<name>A0A4R3KEH1_9BACI</name>
<dbReference type="AlphaFoldDB" id="A0A4R3KEH1"/>
<keyword evidence="2" id="KW-1185">Reference proteome</keyword>
<dbReference type="Gene3D" id="3.30.1330.30">
    <property type="match status" value="1"/>
</dbReference>
<dbReference type="SUPFAM" id="SSF160515">
    <property type="entry name" value="YueI-like"/>
    <property type="match status" value="1"/>
</dbReference>
<accession>A0A4R3KEH1</accession>
<gene>
    <name evidence="1" type="ORF">EDD72_1124</name>
</gene>
<dbReference type="RefSeq" id="WP_165895016.1">
    <property type="nucleotide sequence ID" value="NZ_SMAB01000012.1"/>
</dbReference>
<dbReference type="Pfam" id="PF07997">
    <property type="entry name" value="DUF1694"/>
    <property type="match status" value="1"/>
</dbReference>
<dbReference type="EMBL" id="SMAB01000012">
    <property type="protein sequence ID" value="TCS81510.1"/>
    <property type="molecule type" value="Genomic_DNA"/>
</dbReference>
<reference evidence="1 2" key="1">
    <citation type="submission" date="2019-03" db="EMBL/GenBank/DDBJ databases">
        <title>Genomic Encyclopedia of Type Strains, Phase IV (KMG-IV): sequencing the most valuable type-strain genomes for metagenomic binning, comparative biology and taxonomic classification.</title>
        <authorList>
            <person name="Goeker M."/>
        </authorList>
    </citation>
    <scope>NUCLEOTIDE SEQUENCE [LARGE SCALE GENOMIC DNA]</scope>
    <source>
        <strain evidence="1 2">DSM 23802</strain>
    </source>
</reference>
<proteinExistence type="predicted"/>
<dbReference type="Proteomes" id="UP000295788">
    <property type="component" value="Unassembled WGS sequence"/>
</dbReference>
<dbReference type="InterPro" id="IPR029064">
    <property type="entry name" value="Ribosomal_eL30-like_sf"/>
</dbReference>
<comment type="caution">
    <text evidence="1">The sequence shown here is derived from an EMBL/GenBank/DDBJ whole genome shotgun (WGS) entry which is preliminary data.</text>
</comment>
<dbReference type="InterPro" id="IPR012543">
    <property type="entry name" value="DUF1694"/>
</dbReference>
<organism evidence="1 2">
    <name type="scientific">Tepidibacillus fermentans</name>
    <dbReference type="NCBI Taxonomy" id="1281767"/>
    <lineage>
        <taxon>Bacteria</taxon>
        <taxon>Bacillati</taxon>
        <taxon>Bacillota</taxon>
        <taxon>Bacilli</taxon>
        <taxon>Bacillales</taxon>
        <taxon>Bacillaceae</taxon>
        <taxon>Tepidibacillus</taxon>
    </lineage>
</organism>
<protein>
    <submittedName>
        <fullName evidence="1">Uncharacterized protein YueI</fullName>
    </submittedName>
</protein>
<sequence length="130" mass="14991">MDDKTKQIHIHEVKDIIEEETRSQFLQKSAINKYLLKDQPIGLEKNSAYLGVNPEQIVYSYTFDQLNETSTYEKIAQAMKNREVKKAIIHSDLAIEGITRIIKEAEVYHIPFTIVKDPAFKGDVGLELIR</sequence>
<evidence type="ECO:0000313" key="2">
    <source>
        <dbReference type="Proteomes" id="UP000295788"/>
    </source>
</evidence>
<evidence type="ECO:0000313" key="1">
    <source>
        <dbReference type="EMBL" id="TCS81510.1"/>
    </source>
</evidence>